<gene>
    <name evidence="2" type="ORF">SASPL_115646</name>
</gene>
<evidence type="ECO:0000313" key="2">
    <source>
        <dbReference type="EMBL" id="KAG6425219.1"/>
    </source>
</evidence>
<organism evidence="2">
    <name type="scientific">Salvia splendens</name>
    <name type="common">Scarlet sage</name>
    <dbReference type="NCBI Taxonomy" id="180675"/>
    <lineage>
        <taxon>Eukaryota</taxon>
        <taxon>Viridiplantae</taxon>
        <taxon>Streptophyta</taxon>
        <taxon>Embryophyta</taxon>
        <taxon>Tracheophyta</taxon>
        <taxon>Spermatophyta</taxon>
        <taxon>Magnoliopsida</taxon>
        <taxon>eudicotyledons</taxon>
        <taxon>Gunneridae</taxon>
        <taxon>Pentapetalae</taxon>
        <taxon>asterids</taxon>
        <taxon>lamiids</taxon>
        <taxon>Lamiales</taxon>
        <taxon>Lamiaceae</taxon>
        <taxon>Nepetoideae</taxon>
        <taxon>Mentheae</taxon>
        <taxon>Salviinae</taxon>
        <taxon>Salvia</taxon>
        <taxon>Salvia subgen. Calosphace</taxon>
        <taxon>core Calosphace</taxon>
    </lineage>
</organism>
<dbReference type="PANTHER" id="PTHR46250">
    <property type="entry name" value="MYB/SANT-LIKE DNA-BINDING DOMAIN PROTEIN-RELATED"/>
    <property type="match status" value="1"/>
</dbReference>
<sequence>MQSGLFRSTGGMSNGKRPMMQSSNDTFSQEGGMSNGKRPMMQSGTCTFSQDGVAVSGRQKFRKGDRSRRIWIFREEEILAATLLDLVAHGWKSDNGFRTGYLTKIEESLRAEFPNCDLRGTPHITSKIGAWKKSYGILRSILSRTGVGFNLHNDFKIDIDDEQCEQIVQANKDAKFMHNKPWPFWEQWKCIFGKDRAGGGGAEQVDAAAEHMRSHLGGGSQCNENDYHPSFDDLPFADGSVPATVSPELNESSSRYTEKEMSTTKGNTLKRKSSSPDTQLFAFLANLHAETNSRLDVIASRIGYEFDMGKARQEVFDKLGTVDGLSLDQRYDLCNILGDKPQRLEVFIGMPASARLGYVLKLIEESRRCG</sequence>
<protein>
    <recommendedName>
        <fullName evidence="4">Myb/SANT-like domain-containing protein</fullName>
    </recommendedName>
</protein>
<evidence type="ECO:0008006" key="4">
    <source>
        <dbReference type="Google" id="ProtNLM"/>
    </source>
</evidence>
<accession>A0A8X9A379</accession>
<comment type="caution">
    <text evidence="2">The sequence shown here is derived from an EMBL/GenBank/DDBJ whole genome shotgun (WGS) entry which is preliminary data.</text>
</comment>
<evidence type="ECO:0000256" key="1">
    <source>
        <dbReference type="SAM" id="MobiDB-lite"/>
    </source>
</evidence>
<evidence type="ECO:0000313" key="3">
    <source>
        <dbReference type="Proteomes" id="UP000298416"/>
    </source>
</evidence>
<reference evidence="2" key="2">
    <citation type="submission" date="2020-08" db="EMBL/GenBank/DDBJ databases">
        <title>Plant Genome Project.</title>
        <authorList>
            <person name="Zhang R.-G."/>
        </authorList>
    </citation>
    <scope>NUCLEOTIDE SEQUENCE</scope>
    <source>
        <strain evidence="2">Huo1</strain>
        <tissue evidence="2">Leaf</tissue>
    </source>
</reference>
<dbReference type="EMBL" id="PNBA02000005">
    <property type="protein sequence ID" value="KAG6425219.1"/>
    <property type="molecule type" value="Genomic_DNA"/>
</dbReference>
<feature type="compositionally biased region" description="Polar residues" evidence="1">
    <location>
        <begin position="20"/>
        <end position="32"/>
    </location>
</feature>
<dbReference type="AlphaFoldDB" id="A0A8X9A379"/>
<dbReference type="Proteomes" id="UP000298416">
    <property type="component" value="Unassembled WGS sequence"/>
</dbReference>
<proteinExistence type="predicted"/>
<feature type="region of interest" description="Disordered" evidence="1">
    <location>
        <begin position="1"/>
        <end position="40"/>
    </location>
</feature>
<dbReference type="PANTHER" id="PTHR46250:SF15">
    <property type="entry name" value="OS01G0523800 PROTEIN"/>
    <property type="match status" value="1"/>
</dbReference>
<reference evidence="2" key="1">
    <citation type="submission" date="2018-01" db="EMBL/GenBank/DDBJ databases">
        <authorList>
            <person name="Mao J.F."/>
        </authorList>
    </citation>
    <scope>NUCLEOTIDE SEQUENCE</scope>
    <source>
        <strain evidence="2">Huo1</strain>
        <tissue evidence="2">Leaf</tissue>
    </source>
</reference>
<dbReference type="OrthoDB" id="601328at2759"/>
<feature type="region of interest" description="Disordered" evidence="1">
    <location>
        <begin position="243"/>
        <end position="273"/>
    </location>
</feature>
<name>A0A8X9A379_SALSN</name>
<keyword evidence="3" id="KW-1185">Reference proteome</keyword>